<accession>A0A1E5XLY6</accession>
<evidence type="ECO:0000313" key="1">
    <source>
        <dbReference type="EMBL" id="OEO29588.1"/>
    </source>
</evidence>
<proteinExistence type="predicted"/>
<dbReference type="Gene3D" id="3.90.1150.30">
    <property type="match status" value="1"/>
</dbReference>
<organism evidence="1 2">
    <name type="scientific">Devosia insulae DS-56</name>
    <dbReference type="NCBI Taxonomy" id="1116389"/>
    <lineage>
        <taxon>Bacteria</taxon>
        <taxon>Pseudomonadati</taxon>
        <taxon>Pseudomonadota</taxon>
        <taxon>Alphaproteobacteria</taxon>
        <taxon>Hyphomicrobiales</taxon>
        <taxon>Devosiaceae</taxon>
        <taxon>Devosia</taxon>
    </lineage>
</organism>
<dbReference type="Pfam" id="PF04237">
    <property type="entry name" value="YjbR"/>
    <property type="match status" value="1"/>
</dbReference>
<protein>
    <recommendedName>
        <fullName evidence="3">MmcQ/YjbR family DNA-binding protein</fullName>
    </recommendedName>
</protein>
<dbReference type="EMBL" id="LAJE02000278">
    <property type="protein sequence ID" value="OEO29588.1"/>
    <property type="molecule type" value="Genomic_DNA"/>
</dbReference>
<dbReference type="RefSeq" id="WP_069911190.1">
    <property type="nucleotide sequence ID" value="NZ_LAJE02000278.1"/>
</dbReference>
<dbReference type="AlphaFoldDB" id="A0A1E5XLY6"/>
<sequence length="109" mass="11891">MTTSSDFRAIALALDGTTEAPHFDRRAFKVARTYATLAADGLTANLKLTPDEQEFKAMLAPEAFVPINNGWGRQGWTTAILAKLSAEELKAALEMAYAHALPKVKAKKR</sequence>
<dbReference type="OrthoDB" id="277063at2"/>
<evidence type="ECO:0000313" key="2">
    <source>
        <dbReference type="Proteomes" id="UP000095463"/>
    </source>
</evidence>
<dbReference type="InterPro" id="IPR038056">
    <property type="entry name" value="YjbR-like_sf"/>
</dbReference>
<dbReference type="InterPro" id="IPR058532">
    <property type="entry name" value="YjbR/MT2646/Rv2570-like"/>
</dbReference>
<dbReference type="SUPFAM" id="SSF142906">
    <property type="entry name" value="YjbR-like"/>
    <property type="match status" value="1"/>
</dbReference>
<gene>
    <name evidence="1" type="ORF">VW23_025025</name>
</gene>
<keyword evidence="2" id="KW-1185">Reference proteome</keyword>
<name>A0A1E5XLY6_9HYPH</name>
<comment type="caution">
    <text evidence="1">The sequence shown here is derived from an EMBL/GenBank/DDBJ whole genome shotgun (WGS) entry which is preliminary data.</text>
</comment>
<evidence type="ECO:0008006" key="3">
    <source>
        <dbReference type="Google" id="ProtNLM"/>
    </source>
</evidence>
<reference evidence="1 2" key="1">
    <citation type="journal article" date="2015" name="Genome Announc.">
        <title>Genome Assemblies of Three Soil-Associated Devosia species: D. insulae, D. limi, and D. soli.</title>
        <authorList>
            <person name="Hassan Y.I."/>
            <person name="Lepp D."/>
            <person name="Zhou T."/>
        </authorList>
    </citation>
    <scope>NUCLEOTIDE SEQUENCE [LARGE SCALE GENOMIC DNA]</scope>
    <source>
        <strain evidence="1 2">DS-56</strain>
    </source>
</reference>
<dbReference type="Proteomes" id="UP000095463">
    <property type="component" value="Unassembled WGS sequence"/>
</dbReference>